<sequence>MGPGQPPYGGHFQGAPVPPPEGGGRRRKWLIPTAAGVAVVLMGGTVWAAMSLADFKGPQPESVLPGNSAAFAKVDLDINGSQAVDLLRFVDKLPDEISDEIGEFDEDDTESPFAELFSDTYDLDQASVEEWIGRKAGVAAWNTDDTNAGDSDGMAFAIALGVEDTGAADAQFNELRESHDVHHRLVDDFVVFTDSEAALADYDEQMSINGDLESDETFKGDVDTTPKGSIALAWADLGAMPDSADLGNELAPELGSDASVSGRMTASFRVDNDYLEARMDVLGLEVEGADTDWLAVGSGGSLEAMSGLPGGSVMAFGGSGLDEMLSLAWENDEFPGLDGDELREMESDMASVGAPLPDGFTSLLGTSSAFGVADLDMNSLIGSYGSSEPSFIFRAVGADEDVWNELLGDVSSPYSTAPTVGSDGDAVTLSNGSIGGGTLAEDQVFQQTMAGMDDAVIAGFVDLRQLTSGQVSAPDQWGAVGMGMTVADGGEHIMVELRWAPSGG</sequence>
<reference evidence="3 4" key="1">
    <citation type="journal article" date="2019" name="Nat. Commun.">
        <title>The antimicrobial potential of Streptomyces from insect microbiomes.</title>
        <authorList>
            <person name="Chevrette M.G."/>
            <person name="Carlson C.M."/>
            <person name="Ortega H.E."/>
            <person name="Thomas C."/>
            <person name="Ananiev G.E."/>
            <person name="Barns K.J."/>
            <person name="Book A.J."/>
            <person name="Cagnazzo J."/>
            <person name="Carlos C."/>
            <person name="Flanigan W."/>
            <person name="Grubbs K.J."/>
            <person name="Horn H.A."/>
            <person name="Hoffmann F.M."/>
            <person name="Klassen J.L."/>
            <person name="Knack J.J."/>
            <person name="Lewin G.R."/>
            <person name="McDonald B.R."/>
            <person name="Muller L."/>
            <person name="Melo W.G.P."/>
            <person name="Pinto-Tomas A.A."/>
            <person name="Schmitz A."/>
            <person name="Wendt-Pienkowski E."/>
            <person name="Wildman S."/>
            <person name="Zhao M."/>
            <person name="Zhang F."/>
            <person name="Bugni T.S."/>
            <person name="Andes D.R."/>
            <person name="Pupo M.T."/>
            <person name="Currie C.R."/>
        </authorList>
    </citation>
    <scope>NUCLEOTIDE SEQUENCE [LARGE SCALE GENOMIC DNA]</scope>
    <source>
        <strain evidence="3 4">SID5840</strain>
    </source>
</reference>
<evidence type="ECO:0000313" key="4">
    <source>
        <dbReference type="Proteomes" id="UP000467124"/>
    </source>
</evidence>
<reference evidence="2 5" key="2">
    <citation type="submission" date="2024-01" db="EMBL/GenBank/DDBJ databases">
        <title>Genome mining of biosynthetic gene clusters to explore secondary metabolites of Streptomyces sp.</title>
        <authorList>
            <person name="Baig A."/>
            <person name="Ajitkumar Shintre N."/>
            <person name="Kumar H."/>
            <person name="Anbarasu A."/>
            <person name="Ramaiah S."/>
        </authorList>
    </citation>
    <scope>NUCLEOTIDE SEQUENCE [LARGE SCALE GENOMIC DNA]</scope>
    <source>
        <strain evidence="2 5">A01</strain>
    </source>
</reference>
<name>A0A7K2IUQ0_9ACTN</name>
<evidence type="ECO:0008006" key="6">
    <source>
        <dbReference type="Google" id="ProtNLM"/>
    </source>
</evidence>
<gene>
    <name evidence="3" type="ORF">GTW20_15865</name>
    <name evidence="2" type="ORF">VSQ78_16615</name>
</gene>
<dbReference type="GeneID" id="91394648"/>
<dbReference type="EMBL" id="WWHY01000001">
    <property type="protein sequence ID" value="MYR33698.1"/>
    <property type="molecule type" value="Genomic_DNA"/>
</dbReference>
<dbReference type="EMBL" id="JAYMRS010000005">
    <property type="protein sequence ID" value="MFB8769331.1"/>
    <property type="molecule type" value="Genomic_DNA"/>
</dbReference>
<evidence type="ECO:0000313" key="2">
    <source>
        <dbReference type="EMBL" id="MFB8769331.1"/>
    </source>
</evidence>
<proteinExistence type="predicted"/>
<evidence type="ECO:0000256" key="1">
    <source>
        <dbReference type="SAM" id="MobiDB-lite"/>
    </source>
</evidence>
<dbReference type="RefSeq" id="WP_017535828.1">
    <property type="nucleotide sequence ID" value="NZ_BAZE01000004.1"/>
</dbReference>
<evidence type="ECO:0000313" key="3">
    <source>
        <dbReference type="EMBL" id="MYR33698.1"/>
    </source>
</evidence>
<keyword evidence="5" id="KW-1185">Reference proteome</keyword>
<evidence type="ECO:0000313" key="5">
    <source>
        <dbReference type="Proteomes" id="UP001585053"/>
    </source>
</evidence>
<dbReference type="Proteomes" id="UP000467124">
    <property type="component" value="Unassembled WGS sequence"/>
</dbReference>
<comment type="caution">
    <text evidence="3">The sequence shown here is derived from an EMBL/GenBank/DDBJ whole genome shotgun (WGS) entry which is preliminary data.</text>
</comment>
<organism evidence="3 4">
    <name type="scientific">Nocardiopsis alba</name>
    <dbReference type="NCBI Taxonomy" id="53437"/>
    <lineage>
        <taxon>Bacteria</taxon>
        <taxon>Bacillati</taxon>
        <taxon>Actinomycetota</taxon>
        <taxon>Actinomycetes</taxon>
        <taxon>Streptosporangiales</taxon>
        <taxon>Nocardiopsidaceae</taxon>
        <taxon>Nocardiopsis</taxon>
    </lineage>
</organism>
<dbReference type="AlphaFoldDB" id="A0A7K2IUQ0"/>
<accession>A0A7K2IUQ0</accession>
<protein>
    <recommendedName>
        <fullName evidence="6">DUF3352 domain-containing protein</fullName>
    </recommendedName>
</protein>
<feature type="region of interest" description="Disordered" evidence="1">
    <location>
        <begin position="1"/>
        <end position="26"/>
    </location>
</feature>
<dbReference type="Proteomes" id="UP001585053">
    <property type="component" value="Unassembled WGS sequence"/>
</dbReference>